<reference evidence="3 4" key="1">
    <citation type="submission" date="2019-05" db="EMBL/GenBank/DDBJ databases">
        <title>Emergence of the Ug99 lineage of the wheat stem rust pathogen through somatic hybridization.</title>
        <authorList>
            <person name="Li F."/>
            <person name="Upadhyaya N.M."/>
            <person name="Sperschneider J."/>
            <person name="Matny O."/>
            <person name="Nguyen-Phuc H."/>
            <person name="Mago R."/>
            <person name="Raley C."/>
            <person name="Miller M.E."/>
            <person name="Silverstein K.A.T."/>
            <person name="Henningsen E."/>
            <person name="Hirsch C.D."/>
            <person name="Visser B."/>
            <person name="Pretorius Z.A."/>
            <person name="Steffenson B.J."/>
            <person name="Schwessinger B."/>
            <person name="Dodds P.N."/>
            <person name="Figueroa M."/>
        </authorList>
    </citation>
    <scope>NUCLEOTIDE SEQUENCE [LARGE SCALE GENOMIC DNA]</scope>
    <source>
        <strain evidence="1">21-0</strain>
        <strain evidence="2 4">Ug99</strain>
    </source>
</reference>
<dbReference type="Proteomes" id="UP000324748">
    <property type="component" value="Unassembled WGS sequence"/>
</dbReference>
<proteinExistence type="predicted"/>
<protein>
    <submittedName>
        <fullName evidence="1">Uncharacterized protein</fullName>
    </submittedName>
</protein>
<evidence type="ECO:0000313" key="3">
    <source>
        <dbReference type="Proteomes" id="UP000324748"/>
    </source>
</evidence>
<name>A0A5B0MWU6_PUCGR</name>
<dbReference type="AlphaFoldDB" id="A0A5B0MWU6"/>
<keyword evidence="3" id="KW-1185">Reference proteome</keyword>
<comment type="caution">
    <text evidence="1">The sequence shown here is derived from an EMBL/GenBank/DDBJ whole genome shotgun (WGS) entry which is preliminary data.</text>
</comment>
<dbReference type="EMBL" id="VDEP01000378">
    <property type="protein sequence ID" value="KAA1092079.1"/>
    <property type="molecule type" value="Genomic_DNA"/>
</dbReference>
<sequence>MPANTPRDSPSVLWEETQLQTAPCEEFRSVLFKSPWVAAVALDYVLFLEYGKTPRLSRRNGLSPMKWEKIVPADRLLPFEANLVSFTWTQFQTNALIHVADNCQNLRDFLLKNHDDGKLVWLAHILNHPNYGVAVKINGPMDFVNFSNAAYDAFPATVGFKITMDNSTVLAYEVALRAQVRDVSATEYMSQYLSCTK</sequence>
<evidence type="ECO:0000313" key="2">
    <source>
        <dbReference type="EMBL" id="KAA1092079.1"/>
    </source>
</evidence>
<gene>
    <name evidence="1" type="ORF">PGT21_018317</name>
    <name evidence="2" type="ORF">PGTUg99_014494</name>
</gene>
<dbReference type="Proteomes" id="UP000325313">
    <property type="component" value="Unassembled WGS sequence"/>
</dbReference>
<dbReference type="OrthoDB" id="10413382at2759"/>
<evidence type="ECO:0000313" key="1">
    <source>
        <dbReference type="EMBL" id="KAA1080726.1"/>
    </source>
</evidence>
<dbReference type="EMBL" id="VSWC01000131">
    <property type="protein sequence ID" value="KAA1080726.1"/>
    <property type="molecule type" value="Genomic_DNA"/>
</dbReference>
<organism evidence="1 3">
    <name type="scientific">Puccinia graminis f. sp. tritici</name>
    <dbReference type="NCBI Taxonomy" id="56615"/>
    <lineage>
        <taxon>Eukaryota</taxon>
        <taxon>Fungi</taxon>
        <taxon>Dikarya</taxon>
        <taxon>Basidiomycota</taxon>
        <taxon>Pucciniomycotina</taxon>
        <taxon>Pucciniomycetes</taxon>
        <taxon>Pucciniales</taxon>
        <taxon>Pucciniaceae</taxon>
        <taxon>Puccinia</taxon>
    </lineage>
</organism>
<accession>A0A5B0MWU6</accession>
<evidence type="ECO:0000313" key="4">
    <source>
        <dbReference type="Proteomes" id="UP000325313"/>
    </source>
</evidence>